<evidence type="ECO:0000256" key="5">
    <source>
        <dbReference type="ARBA" id="ARBA00022781"/>
    </source>
</evidence>
<comment type="subunit">
    <text evidence="13">F-type ATPases have 2 components, F(1) - the catalytic core - and F(0) - the membrane proton channel. F(1) has five subunits: alpha(3), beta(3), gamma(1), delta(1), epsilon(1). F(0) has three main subunits: a(1), b(2) and c(10-14). The alpha and beta chains form an alternating ring which encloses part of the gamma chain. F(1) is attached to F(0) by a central stalk formed by the gamma and epsilon chains, while a peripheral stalk is formed by the delta and b chains.</text>
</comment>
<evidence type="ECO:0000256" key="12">
    <source>
        <dbReference type="ARBA" id="ARBA00037847"/>
    </source>
</evidence>
<comment type="function">
    <text evidence="11">Component of the F(0) channel, it forms part of the peripheral stalk, linking F(1) to F(0). The b'-subunit is a diverged and duplicated form of b found in plants and photosynthetic bacteria.</text>
</comment>
<dbReference type="GO" id="GO:0046961">
    <property type="term" value="F:proton-transporting ATPase activity, rotational mechanism"/>
    <property type="evidence" value="ECO:0007669"/>
    <property type="project" value="TreeGrafter"/>
</dbReference>
<keyword evidence="3 13" id="KW-0138">CF(0)</keyword>
<dbReference type="GO" id="GO:0045259">
    <property type="term" value="C:proton-transporting ATP synthase complex"/>
    <property type="evidence" value="ECO:0007669"/>
    <property type="project" value="UniProtKB-KW"/>
</dbReference>
<dbReference type="AlphaFoldDB" id="A0A3A9JCQ3"/>
<evidence type="ECO:0000256" key="10">
    <source>
        <dbReference type="ARBA" id="ARBA00025198"/>
    </source>
</evidence>
<keyword evidence="8 13" id="KW-0472">Membrane</keyword>
<dbReference type="Proteomes" id="UP000274097">
    <property type="component" value="Unassembled WGS sequence"/>
</dbReference>
<gene>
    <name evidence="13" type="primary">atpF</name>
    <name evidence="17" type="ORF">D6Z83_19565</name>
    <name evidence="18" type="ORF">EBE87_12030</name>
</gene>
<dbReference type="InParanoid" id="A0A3A9JCQ3"/>
<evidence type="ECO:0000256" key="1">
    <source>
        <dbReference type="ARBA" id="ARBA00005513"/>
    </source>
</evidence>
<dbReference type="InterPro" id="IPR050059">
    <property type="entry name" value="ATP_synthase_B_chain"/>
</dbReference>
<keyword evidence="6 13" id="KW-1133">Transmembrane helix</keyword>
<keyword evidence="13" id="KW-1003">Cell membrane</keyword>
<keyword evidence="4 13" id="KW-0812">Transmembrane</keyword>
<evidence type="ECO:0000313" key="19">
    <source>
        <dbReference type="Proteomes" id="UP000274097"/>
    </source>
</evidence>
<evidence type="ECO:0000256" key="13">
    <source>
        <dbReference type="HAMAP-Rule" id="MF_01398"/>
    </source>
</evidence>
<comment type="function">
    <text evidence="10 13">F(1)F(0) ATP synthase produces ATP from ADP in the presence of a proton or sodium gradient. F-type ATPases consist of two structural domains, F(1) containing the extramembraneous catalytic core and F(0) containing the membrane proton channel, linked together by a central stalk and a peripheral stalk. During catalysis, ATP synthesis in the catalytic domain of F(1) is coupled via a rotary mechanism of the central stalk subunits to proton translocation.</text>
</comment>
<evidence type="ECO:0000256" key="2">
    <source>
        <dbReference type="ARBA" id="ARBA00022448"/>
    </source>
</evidence>
<dbReference type="PANTHER" id="PTHR33445">
    <property type="entry name" value="ATP SYNTHASE SUBUNIT B', CHLOROPLASTIC"/>
    <property type="match status" value="1"/>
</dbReference>
<comment type="subcellular location">
    <subcellularLocation>
        <location evidence="13">Cell membrane</location>
        <topology evidence="13">Single-pass membrane protein</topology>
    </subcellularLocation>
    <subcellularLocation>
        <location evidence="12">Endomembrane system</location>
        <topology evidence="12">Single-pass membrane protein</topology>
    </subcellularLocation>
</comment>
<keyword evidence="16" id="KW-0732">Signal</keyword>
<dbReference type="PANTHER" id="PTHR33445:SF1">
    <property type="entry name" value="ATP SYNTHASE SUBUNIT B"/>
    <property type="match status" value="1"/>
</dbReference>
<keyword evidence="7 13" id="KW-0406">Ion transport</keyword>
<evidence type="ECO:0000313" key="18">
    <source>
        <dbReference type="EMBL" id="RMI24862.1"/>
    </source>
</evidence>
<keyword evidence="5 13" id="KW-0375">Hydrogen ion transport</keyword>
<evidence type="ECO:0000256" key="14">
    <source>
        <dbReference type="RuleBase" id="RU003848"/>
    </source>
</evidence>
<dbReference type="Proteomes" id="UP000278036">
    <property type="component" value="Unassembled WGS sequence"/>
</dbReference>
<dbReference type="InterPro" id="IPR002146">
    <property type="entry name" value="ATP_synth_b/b'su_bac/chlpt"/>
</dbReference>
<evidence type="ECO:0000256" key="3">
    <source>
        <dbReference type="ARBA" id="ARBA00022547"/>
    </source>
</evidence>
<dbReference type="GO" id="GO:0005886">
    <property type="term" value="C:plasma membrane"/>
    <property type="evidence" value="ECO:0007669"/>
    <property type="project" value="UniProtKB-SubCell"/>
</dbReference>
<evidence type="ECO:0000256" key="16">
    <source>
        <dbReference type="SAM" id="SignalP"/>
    </source>
</evidence>
<feature type="signal peptide" evidence="16">
    <location>
        <begin position="1"/>
        <end position="24"/>
    </location>
</feature>
<keyword evidence="9 13" id="KW-0066">ATP synthesis</keyword>
<evidence type="ECO:0000256" key="7">
    <source>
        <dbReference type="ARBA" id="ARBA00023065"/>
    </source>
</evidence>
<feature type="coiled-coil region" evidence="15">
    <location>
        <begin position="148"/>
        <end position="175"/>
    </location>
</feature>
<keyword evidence="19" id="KW-1185">Reference proteome</keyword>
<accession>A0A3A9JCQ3</accession>
<evidence type="ECO:0000313" key="20">
    <source>
        <dbReference type="Proteomes" id="UP000278036"/>
    </source>
</evidence>
<evidence type="ECO:0000256" key="6">
    <source>
        <dbReference type="ARBA" id="ARBA00022989"/>
    </source>
</evidence>
<evidence type="ECO:0000256" key="8">
    <source>
        <dbReference type="ARBA" id="ARBA00023136"/>
    </source>
</evidence>
<comment type="similarity">
    <text evidence="1 13 14">Belongs to the ATPase B chain family.</text>
</comment>
<dbReference type="EMBL" id="RAQU01000149">
    <property type="protein sequence ID" value="RKK02473.1"/>
    <property type="molecule type" value="Genomic_DNA"/>
</dbReference>
<organism evidence="17 20">
    <name type="scientific">Teichococcus wenyumeiae</name>
    <dbReference type="NCBI Taxonomy" id="2478470"/>
    <lineage>
        <taxon>Bacteria</taxon>
        <taxon>Pseudomonadati</taxon>
        <taxon>Pseudomonadota</taxon>
        <taxon>Alphaproteobacteria</taxon>
        <taxon>Acetobacterales</taxon>
        <taxon>Roseomonadaceae</taxon>
        <taxon>Roseomonas</taxon>
    </lineage>
</organism>
<feature type="transmembrane region" description="Helical" evidence="13">
    <location>
        <begin position="56"/>
        <end position="79"/>
    </location>
</feature>
<dbReference type="EMBL" id="RFLX01000007">
    <property type="protein sequence ID" value="RMI24862.1"/>
    <property type="molecule type" value="Genomic_DNA"/>
</dbReference>
<keyword evidence="2 13" id="KW-0813">Transport</keyword>
<sequence length="211" mass="21870">MQMMKPVTLAGMMAALLVNVGAFAQPITDGALEARSTAAAEASGGMPQLDFSNPLMLAQVVWLLIIFGVLYYVLAHVVLPRFDSVLENRRARIQGDLEAARAAKADADAALEAHRVATARSRTEAQAAIAEALASAQADAAGKTAALNAKLNEQIAAAEARINAARDAAMGALREVATDTTDALVQRLTGLNEPAAVQAAVGRELAAQGRA</sequence>
<evidence type="ECO:0000256" key="15">
    <source>
        <dbReference type="SAM" id="Coils"/>
    </source>
</evidence>
<evidence type="ECO:0000313" key="17">
    <source>
        <dbReference type="EMBL" id="RKK02473.1"/>
    </source>
</evidence>
<feature type="chain" id="PRO_5017436805" description="ATP synthase subunit b" evidence="16">
    <location>
        <begin position="25"/>
        <end position="211"/>
    </location>
</feature>
<evidence type="ECO:0000256" key="9">
    <source>
        <dbReference type="ARBA" id="ARBA00023310"/>
    </source>
</evidence>
<proteinExistence type="inferred from homology"/>
<evidence type="ECO:0000256" key="4">
    <source>
        <dbReference type="ARBA" id="ARBA00022692"/>
    </source>
</evidence>
<reference evidence="17 20" key="1">
    <citation type="submission" date="2018-09" db="EMBL/GenBank/DDBJ databases">
        <title>Roseomonas sp. nov., isolated from feces of Tibetan antelopes in the Qinghai-Tibet plateau, China.</title>
        <authorList>
            <person name="Tian Z."/>
        </authorList>
    </citation>
    <scope>NUCLEOTIDE SEQUENCE [LARGE SCALE GENOMIC DNA]</scope>
    <source>
        <strain evidence="18 19">Z23</strain>
        <strain evidence="17 20">Z24</strain>
    </source>
</reference>
<dbReference type="OrthoDB" id="7271837at2"/>
<dbReference type="GO" id="GO:0012505">
    <property type="term" value="C:endomembrane system"/>
    <property type="evidence" value="ECO:0007669"/>
    <property type="project" value="UniProtKB-SubCell"/>
</dbReference>
<dbReference type="HAMAP" id="MF_01398">
    <property type="entry name" value="ATP_synth_b_bprime"/>
    <property type="match status" value="1"/>
</dbReference>
<protein>
    <recommendedName>
        <fullName evidence="13">ATP synthase subunit b</fullName>
    </recommendedName>
    <alternativeName>
        <fullName evidence="13">ATP synthase F(0) sector subunit b</fullName>
    </alternativeName>
    <alternativeName>
        <fullName evidence="13">ATPase subunit I</fullName>
    </alternativeName>
    <alternativeName>
        <fullName evidence="13">F-type ATPase subunit b</fullName>
        <shortName evidence="13">F-ATPase subunit b</shortName>
    </alternativeName>
</protein>
<name>A0A3A9JCQ3_9PROT</name>
<evidence type="ECO:0000256" key="11">
    <source>
        <dbReference type="ARBA" id="ARBA00025614"/>
    </source>
</evidence>
<keyword evidence="15" id="KW-0175">Coiled coil</keyword>
<comment type="caution">
    <text evidence="17">The sequence shown here is derived from an EMBL/GenBank/DDBJ whole genome shotgun (WGS) entry which is preliminary data.</text>
</comment>
<dbReference type="Pfam" id="PF00430">
    <property type="entry name" value="ATP-synt_B"/>
    <property type="match status" value="1"/>
</dbReference>
<dbReference type="GO" id="GO:0046933">
    <property type="term" value="F:proton-transporting ATP synthase activity, rotational mechanism"/>
    <property type="evidence" value="ECO:0007669"/>
    <property type="project" value="UniProtKB-UniRule"/>
</dbReference>